<evidence type="ECO:0000313" key="1">
    <source>
        <dbReference type="EMBL" id="KAH6888446.1"/>
    </source>
</evidence>
<evidence type="ECO:0000313" key="2">
    <source>
        <dbReference type="Proteomes" id="UP000777438"/>
    </source>
</evidence>
<accession>A0A9P8W674</accession>
<gene>
    <name evidence="1" type="ORF">B0T10DRAFT_54897</name>
</gene>
<organism evidence="1 2">
    <name type="scientific">Thelonectria olida</name>
    <dbReference type="NCBI Taxonomy" id="1576542"/>
    <lineage>
        <taxon>Eukaryota</taxon>
        <taxon>Fungi</taxon>
        <taxon>Dikarya</taxon>
        <taxon>Ascomycota</taxon>
        <taxon>Pezizomycotina</taxon>
        <taxon>Sordariomycetes</taxon>
        <taxon>Hypocreomycetidae</taxon>
        <taxon>Hypocreales</taxon>
        <taxon>Nectriaceae</taxon>
        <taxon>Thelonectria</taxon>
    </lineage>
</organism>
<proteinExistence type="predicted"/>
<reference evidence="1 2" key="1">
    <citation type="journal article" date="2021" name="Nat. Commun.">
        <title>Genetic determinants of endophytism in the Arabidopsis root mycobiome.</title>
        <authorList>
            <person name="Mesny F."/>
            <person name="Miyauchi S."/>
            <person name="Thiergart T."/>
            <person name="Pickel B."/>
            <person name="Atanasova L."/>
            <person name="Karlsson M."/>
            <person name="Huettel B."/>
            <person name="Barry K.W."/>
            <person name="Haridas S."/>
            <person name="Chen C."/>
            <person name="Bauer D."/>
            <person name="Andreopoulos W."/>
            <person name="Pangilinan J."/>
            <person name="LaButti K."/>
            <person name="Riley R."/>
            <person name="Lipzen A."/>
            <person name="Clum A."/>
            <person name="Drula E."/>
            <person name="Henrissat B."/>
            <person name="Kohler A."/>
            <person name="Grigoriev I.V."/>
            <person name="Martin F.M."/>
            <person name="Hacquard S."/>
        </authorList>
    </citation>
    <scope>NUCLEOTIDE SEQUENCE [LARGE SCALE GENOMIC DNA]</scope>
    <source>
        <strain evidence="1 2">MPI-CAGE-CH-0241</strain>
    </source>
</reference>
<dbReference type="Proteomes" id="UP000777438">
    <property type="component" value="Unassembled WGS sequence"/>
</dbReference>
<protein>
    <submittedName>
        <fullName evidence="1">Uncharacterized protein</fullName>
    </submittedName>
</protein>
<dbReference type="EMBL" id="JAGPYM010000012">
    <property type="protein sequence ID" value="KAH6888446.1"/>
    <property type="molecule type" value="Genomic_DNA"/>
</dbReference>
<dbReference type="AlphaFoldDB" id="A0A9P8W674"/>
<dbReference type="OrthoDB" id="4500473at2759"/>
<sequence>MPPTYVLAPNFTYHPNTSICMGDIVEYPDDPTKPLSSAPPSVLELTTSHFDYENELENQSTLSLSGSIWSNFLEKASAKIGGGTGDELLTKYTIRRLETIYFTKQPTDDEALERVKEKKVMDAVKRGILGKKPVFMITGLKVARGFQLSSSVSSTTKAEAKLEAPITSEVGVRADANYSRETKAAQKHRTGQDIVFAYQLHIITHKGWLQPGVDITVYRPPAALLNNDKKEEGQDSASVEVATESALRDFDQEQPVEAISAKDGEEDCVCLFFSED</sequence>
<name>A0A9P8W674_9HYPO</name>
<comment type="caution">
    <text evidence="1">The sequence shown here is derived from an EMBL/GenBank/DDBJ whole genome shotgun (WGS) entry which is preliminary data.</text>
</comment>
<keyword evidence="2" id="KW-1185">Reference proteome</keyword>